<feature type="domain" description="ABC transporter" evidence="9">
    <location>
        <begin position="249"/>
        <end position="490"/>
    </location>
</feature>
<dbReference type="AlphaFoldDB" id="A0A1I2DAW8"/>
<comment type="subcellular location">
    <subcellularLocation>
        <location evidence="1">Membrane</location>
        <topology evidence="1">Multi-pass membrane protein</topology>
    </subcellularLocation>
</comment>
<evidence type="ECO:0000313" key="10">
    <source>
        <dbReference type="EMBL" id="SFE77120.1"/>
    </source>
</evidence>
<dbReference type="STRING" id="385682.SAMN05444380_11837"/>
<evidence type="ECO:0000256" key="7">
    <source>
        <dbReference type="ARBA" id="ARBA00023136"/>
    </source>
</evidence>
<reference evidence="10 11" key="1">
    <citation type="submission" date="2016-10" db="EMBL/GenBank/DDBJ databases">
        <authorList>
            <person name="de Groot N.N."/>
        </authorList>
    </citation>
    <scope>NUCLEOTIDE SEQUENCE [LARGE SCALE GENOMIC DNA]</scope>
    <source>
        <strain evidence="10 11">DSM 19012</strain>
    </source>
</reference>
<dbReference type="PROSITE" id="PS50893">
    <property type="entry name" value="ABC_TRANSPORTER_2"/>
    <property type="match status" value="1"/>
</dbReference>
<dbReference type="GO" id="GO:0016887">
    <property type="term" value="F:ATP hydrolysis activity"/>
    <property type="evidence" value="ECO:0007669"/>
    <property type="project" value="InterPro"/>
</dbReference>
<dbReference type="Pfam" id="PF00005">
    <property type="entry name" value="ABC_tran"/>
    <property type="match status" value="1"/>
</dbReference>
<organism evidence="10 11">
    <name type="scientific">Thermophagus xiamenensis</name>
    <dbReference type="NCBI Taxonomy" id="385682"/>
    <lineage>
        <taxon>Bacteria</taxon>
        <taxon>Pseudomonadati</taxon>
        <taxon>Bacteroidota</taxon>
        <taxon>Bacteroidia</taxon>
        <taxon>Marinilabiliales</taxon>
        <taxon>Marinilabiliaceae</taxon>
        <taxon>Thermophagus</taxon>
    </lineage>
</organism>
<evidence type="ECO:0000256" key="2">
    <source>
        <dbReference type="ARBA" id="ARBA00022448"/>
    </source>
</evidence>
<dbReference type="InterPro" id="IPR027417">
    <property type="entry name" value="P-loop_NTPase"/>
</dbReference>
<evidence type="ECO:0000256" key="8">
    <source>
        <dbReference type="SAM" id="Phobius"/>
    </source>
</evidence>
<sequence length="1029" mass="118128">MSEGILKALMQLFALVAVPVKDAVSRRNIVKDYLSLHLNNQLIEEYLNLFDYHCQSYHEKLKEKTRIHKLYAANSVKVLRIATAINEELTHYQKTIVITQLLEFLNLKKRHSTGTGIENEFADTIASAFNIPQEDYISIKNFSIHEIPPKDQNILVIGNAKEKKNQERYIYREFIKSEIYVLNLRSETLLLLKTNHNDQFTINGQLMVPQRIQYLRPGGSIRFKNGTPITFSDIATHFNYSADKTPILFEARDISFSFDKNGKTGLHPMSFTCHSGQLVGIMGDSGAGKSTLINLLTGIYLPSSGEVLLNGIDLHLFPEKIKGLIGYVSQDDLLMEDLTVFQNLYYNTKLCYEHLSPQEIKEKVEQLLKTLGLYEIRDMKVGSTLNKKISGGQRKRLNIALELVREPSVLFLDEPTSGLSSRDSENIIDLLKDMSVKGKLIFVVIHQPSSEIFKMFNQLLVLDTGGYLIYNGDPVGAINYFKSCVNHANKDENECPVCGNVNPEQILNIVNDRVLNEYGIPTPARKIQPSEWFGIFKKRHPSPPKKEIKRLPLPEITFRVPNRWGQFKIFFARDIQSKLANLQYLVINLSIMPALAFILAGLLFYYPVDGPNSSYIYYNNPNIVLYIIITVIIALFVGLTVSAEEIINDKKILKREAFLNLSRFSYLLSKVAILAIISAIQVFLLVGIGNHILQIKEMFASYWLILFSSAVFANLLGLIISDSLKKSVNIYILIPFLIIPQLVLSGVFVSYDRLNPKFSSISDIPWYGELITARWAFEALAVSQFKDNPYQKQFFLYEQLKSSAAYRKDFWYPAMKSELQLLETLQDSVLFKSTVQLLNNEFSAIKPELPLYLQAQATPLLSINSNTEDIAASRNFLDKIKNYYIALYNEADLKQDERRMDIIARYPEEKETNLTKLKNTYHNNGLERFVRKTDDFFSKRIIRYKNRFIQKVDPIYKKPENNFLRAHFMAPIKKIGSLEIDTFGVNLMVIWLMNFILFLLLYHQTLNKILSKGKYNAKSFLRKAKKKRG</sequence>
<feature type="transmembrane region" description="Helical" evidence="8">
    <location>
        <begin position="983"/>
        <end position="1002"/>
    </location>
</feature>
<keyword evidence="3 8" id="KW-0812">Transmembrane</keyword>
<keyword evidence="2" id="KW-0813">Transport</keyword>
<dbReference type="InParanoid" id="A0A1I2DAW8"/>
<dbReference type="GO" id="GO:0140359">
    <property type="term" value="F:ABC-type transporter activity"/>
    <property type="evidence" value="ECO:0007669"/>
    <property type="project" value="InterPro"/>
</dbReference>
<keyword evidence="6 8" id="KW-1133">Transmembrane helix</keyword>
<dbReference type="InterPro" id="IPR013525">
    <property type="entry name" value="ABC2_TM"/>
</dbReference>
<dbReference type="GO" id="GO:0016020">
    <property type="term" value="C:membrane"/>
    <property type="evidence" value="ECO:0007669"/>
    <property type="project" value="UniProtKB-SubCell"/>
</dbReference>
<dbReference type="InterPro" id="IPR017871">
    <property type="entry name" value="ABC_transporter-like_CS"/>
</dbReference>
<dbReference type="PANTHER" id="PTHR48041:SF139">
    <property type="entry name" value="PROTEIN SCARLET"/>
    <property type="match status" value="1"/>
</dbReference>
<keyword evidence="5" id="KW-0067">ATP-binding</keyword>
<keyword evidence="7 8" id="KW-0472">Membrane</keyword>
<evidence type="ECO:0000259" key="9">
    <source>
        <dbReference type="PROSITE" id="PS50893"/>
    </source>
</evidence>
<evidence type="ECO:0000256" key="5">
    <source>
        <dbReference type="ARBA" id="ARBA00022840"/>
    </source>
</evidence>
<protein>
    <submittedName>
        <fullName evidence="10">ABC-type multidrug transport system, ATPase component</fullName>
    </submittedName>
</protein>
<dbReference type="PROSITE" id="PS00211">
    <property type="entry name" value="ABC_TRANSPORTER_1"/>
    <property type="match status" value="1"/>
</dbReference>
<feature type="transmembrane region" description="Helical" evidence="8">
    <location>
        <begin position="728"/>
        <end position="751"/>
    </location>
</feature>
<dbReference type="Pfam" id="PF01061">
    <property type="entry name" value="ABC2_membrane"/>
    <property type="match status" value="1"/>
</dbReference>
<gene>
    <name evidence="10" type="ORF">SAMN05444380_11837</name>
</gene>
<dbReference type="Gene3D" id="3.40.50.300">
    <property type="entry name" value="P-loop containing nucleotide triphosphate hydrolases"/>
    <property type="match status" value="1"/>
</dbReference>
<feature type="transmembrane region" description="Helical" evidence="8">
    <location>
        <begin position="585"/>
        <end position="608"/>
    </location>
</feature>
<dbReference type="SUPFAM" id="SSF52540">
    <property type="entry name" value="P-loop containing nucleoside triphosphate hydrolases"/>
    <property type="match status" value="1"/>
</dbReference>
<dbReference type="Proteomes" id="UP000181976">
    <property type="component" value="Unassembled WGS sequence"/>
</dbReference>
<dbReference type="eggNOG" id="COG1131">
    <property type="taxonomic scope" value="Bacteria"/>
</dbReference>
<proteinExistence type="predicted"/>
<dbReference type="PANTHER" id="PTHR48041">
    <property type="entry name" value="ABC TRANSPORTER G FAMILY MEMBER 28"/>
    <property type="match status" value="1"/>
</dbReference>
<accession>A0A1I2DAW8</accession>
<feature type="transmembrane region" description="Helical" evidence="8">
    <location>
        <begin position="623"/>
        <end position="643"/>
    </location>
</feature>
<dbReference type="InterPro" id="IPR003439">
    <property type="entry name" value="ABC_transporter-like_ATP-bd"/>
</dbReference>
<evidence type="ECO:0000256" key="4">
    <source>
        <dbReference type="ARBA" id="ARBA00022741"/>
    </source>
</evidence>
<dbReference type="OrthoDB" id="9804819at2"/>
<evidence type="ECO:0000313" key="11">
    <source>
        <dbReference type="Proteomes" id="UP000181976"/>
    </source>
</evidence>
<feature type="transmembrane region" description="Helical" evidence="8">
    <location>
        <begin position="664"/>
        <end position="688"/>
    </location>
</feature>
<evidence type="ECO:0000256" key="3">
    <source>
        <dbReference type="ARBA" id="ARBA00022692"/>
    </source>
</evidence>
<name>A0A1I2DAW8_9BACT</name>
<evidence type="ECO:0000256" key="1">
    <source>
        <dbReference type="ARBA" id="ARBA00004141"/>
    </source>
</evidence>
<dbReference type="GO" id="GO:0005524">
    <property type="term" value="F:ATP binding"/>
    <property type="evidence" value="ECO:0007669"/>
    <property type="project" value="UniProtKB-KW"/>
</dbReference>
<keyword evidence="4" id="KW-0547">Nucleotide-binding</keyword>
<keyword evidence="11" id="KW-1185">Reference proteome</keyword>
<dbReference type="InterPro" id="IPR003593">
    <property type="entry name" value="AAA+_ATPase"/>
</dbReference>
<evidence type="ECO:0000256" key="6">
    <source>
        <dbReference type="ARBA" id="ARBA00022989"/>
    </source>
</evidence>
<dbReference type="InterPro" id="IPR050352">
    <property type="entry name" value="ABCG_transporters"/>
</dbReference>
<dbReference type="SMART" id="SM00382">
    <property type="entry name" value="AAA"/>
    <property type="match status" value="1"/>
</dbReference>
<dbReference type="EMBL" id="FONA01000018">
    <property type="protein sequence ID" value="SFE77120.1"/>
    <property type="molecule type" value="Genomic_DNA"/>
</dbReference>
<feature type="transmembrane region" description="Helical" evidence="8">
    <location>
        <begin position="700"/>
        <end position="721"/>
    </location>
</feature>
<dbReference type="RefSeq" id="WP_010526103.1">
    <property type="nucleotide sequence ID" value="NZ_AFSL01000003.1"/>
</dbReference>